<evidence type="ECO:0000313" key="1">
    <source>
        <dbReference type="EMBL" id="RKO89584.1"/>
    </source>
</evidence>
<dbReference type="EMBL" id="KZ996006">
    <property type="protein sequence ID" value="RKO89584.1"/>
    <property type="molecule type" value="Genomic_DNA"/>
</dbReference>
<accession>A0A4P9WAU8</accession>
<gene>
    <name evidence="1" type="ORF">BDK51DRAFT_31749</name>
</gene>
<reference evidence="2" key="1">
    <citation type="journal article" date="2018" name="Nat. Microbiol.">
        <title>Leveraging single-cell genomics to expand the fungal tree of life.</title>
        <authorList>
            <person name="Ahrendt S.R."/>
            <person name="Quandt C.A."/>
            <person name="Ciobanu D."/>
            <person name="Clum A."/>
            <person name="Salamov A."/>
            <person name="Andreopoulos B."/>
            <person name="Cheng J.F."/>
            <person name="Woyke T."/>
            <person name="Pelin A."/>
            <person name="Henrissat B."/>
            <person name="Reynolds N.K."/>
            <person name="Benny G.L."/>
            <person name="Smith M.E."/>
            <person name="James T.Y."/>
            <person name="Grigoriev I.V."/>
        </authorList>
    </citation>
    <scope>NUCLEOTIDE SEQUENCE [LARGE SCALE GENOMIC DNA]</scope>
</reference>
<dbReference type="AlphaFoldDB" id="A0A4P9WAU8"/>
<proteinExistence type="predicted"/>
<sequence>MAMLKIVSTHSRQDLLYIEFSSYLQRVYGTSQVALRYKAAMVFAAGPIDGASMSFSYCLGSRGSAVAATVKSLVTITTTGLKERQRSAARPCKATCLSKRIPHIFYRKSKKRRSRPRILRCRLVELMIMRSGGKEKDDQGEPPWWTWASFTKRDKTWLREHTCMIVASPVGIAAKASKLALS</sequence>
<name>A0A4P9WAU8_9FUNG</name>
<dbReference type="Proteomes" id="UP000269721">
    <property type="component" value="Unassembled WGS sequence"/>
</dbReference>
<protein>
    <submittedName>
        <fullName evidence="1">Uncharacterized protein</fullName>
    </submittedName>
</protein>
<evidence type="ECO:0000313" key="2">
    <source>
        <dbReference type="Proteomes" id="UP000269721"/>
    </source>
</evidence>
<keyword evidence="2" id="KW-1185">Reference proteome</keyword>
<organism evidence="1 2">
    <name type="scientific">Blyttiomyces helicus</name>
    <dbReference type="NCBI Taxonomy" id="388810"/>
    <lineage>
        <taxon>Eukaryota</taxon>
        <taxon>Fungi</taxon>
        <taxon>Fungi incertae sedis</taxon>
        <taxon>Chytridiomycota</taxon>
        <taxon>Chytridiomycota incertae sedis</taxon>
        <taxon>Chytridiomycetes</taxon>
        <taxon>Chytridiomycetes incertae sedis</taxon>
        <taxon>Blyttiomyces</taxon>
    </lineage>
</organism>